<dbReference type="EMBL" id="CAJVPT010000347">
    <property type="protein sequence ID" value="CAG8443209.1"/>
    <property type="molecule type" value="Genomic_DNA"/>
</dbReference>
<proteinExistence type="predicted"/>
<sequence length="528" mass="59961">MSELIHRVIDDDKGVNKIVLEQPERLDWIRSVPPTPITPWCVLSGTSDCSDYRSQKSLFTDVLQPTVSKKKIVYIDVQPPSFSSLDTLYKLHTLHSSPAMTEQNYCDWRVEVYGCVMSNLWVGEATVSLISYALLSLTGTFVFCYRYKYMWQGLFVDHGNGIRPLPIDCLLFFWTIGCYFRGLHYLLMLLNAYTHYWQREMLQESGWTILCYGAVCYIVGVIYTIPANYTHGARAVIKIESKKSEPQKYSTSRDIYLPTPTQLNWLLAIWCLYPTLTVFPFSILSGASRDHGDIAESNMWTGAHYVAYFIHDTILALSGAYYGINFMLILRSSMKQFNRSSSTFHRSKNGTREALDRLKYTMTYIAVLPLISGPWWAIYGIYHDRIISSINGVNLFLSFMWNIAGIQPLIAVVQYVLAKRVYLHYTGQLSSSTNEVSSSTQSTTSPEVTDHRAALNRNPTTVVNVNTVVMTRTDNQSTSSRDSMTFVGGSDNSSEADYDHKIDMKSLNDGNNSRGQELSVHFRNSEGV</sequence>
<gene>
    <name evidence="1" type="ORF">ACOLOM_LOCUS365</name>
</gene>
<organism evidence="1 2">
    <name type="scientific">Acaulospora colombiana</name>
    <dbReference type="NCBI Taxonomy" id="27376"/>
    <lineage>
        <taxon>Eukaryota</taxon>
        <taxon>Fungi</taxon>
        <taxon>Fungi incertae sedis</taxon>
        <taxon>Mucoromycota</taxon>
        <taxon>Glomeromycotina</taxon>
        <taxon>Glomeromycetes</taxon>
        <taxon>Diversisporales</taxon>
        <taxon>Acaulosporaceae</taxon>
        <taxon>Acaulospora</taxon>
    </lineage>
</organism>
<name>A0ACA9JYR7_9GLOM</name>
<accession>A0ACA9JYR7</accession>
<reference evidence="1" key="1">
    <citation type="submission" date="2021-06" db="EMBL/GenBank/DDBJ databases">
        <authorList>
            <person name="Kallberg Y."/>
            <person name="Tangrot J."/>
            <person name="Rosling A."/>
        </authorList>
    </citation>
    <scope>NUCLEOTIDE SEQUENCE</scope>
    <source>
        <strain evidence="1">CL356</strain>
    </source>
</reference>
<keyword evidence="2" id="KW-1185">Reference proteome</keyword>
<evidence type="ECO:0000313" key="1">
    <source>
        <dbReference type="EMBL" id="CAG8443209.1"/>
    </source>
</evidence>
<comment type="caution">
    <text evidence="1">The sequence shown here is derived from an EMBL/GenBank/DDBJ whole genome shotgun (WGS) entry which is preliminary data.</text>
</comment>
<evidence type="ECO:0000313" key="2">
    <source>
        <dbReference type="Proteomes" id="UP000789525"/>
    </source>
</evidence>
<protein>
    <submittedName>
        <fullName evidence="1">9424_t:CDS:1</fullName>
    </submittedName>
</protein>
<dbReference type="Proteomes" id="UP000789525">
    <property type="component" value="Unassembled WGS sequence"/>
</dbReference>